<dbReference type="STRING" id="990268.JCM19235_1287"/>
<sequence>MQQKHDIASQAIIESLAYACIVANDTVTGDDLEQAVMLLTGRAVDQIRVYCGKHDTITVSIIEGEATCETELTYSVNDIPALFKRVLANVSYWYYYDVETKMKDEFVSRLFPIVEKHLKSHF</sequence>
<proteinExistence type="predicted"/>
<dbReference type="EMBL" id="BBMR01000017">
    <property type="protein sequence ID" value="GAL22986.1"/>
    <property type="molecule type" value="Genomic_DNA"/>
</dbReference>
<reference evidence="1 2" key="1">
    <citation type="submission" date="2014-09" db="EMBL/GenBank/DDBJ databases">
        <title>Vibrio maritimus JCM 19235. (C45) whole genome shotgun sequence.</title>
        <authorList>
            <person name="Sawabe T."/>
            <person name="Meirelles P."/>
            <person name="Nakanishi M."/>
            <person name="Sayaka M."/>
            <person name="Hattori M."/>
            <person name="Ohkuma M."/>
        </authorList>
    </citation>
    <scope>NUCLEOTIDE SEQUENCE [LARGE SCALE GENOMIC DNA]</scope>
    <source>
        <strain evidence="2">JCM19235</strain>
    </source>
</reference>
<organism evidence="1 2">
    <name type="scientific">Vibrio maritimus</name>
    <dbReference type="NCBI Taxonomy" id="990268"/>
    <lineage>
        <taxon>Bacteria</taxon>
        <taxon>Pseudomonadati</taxon>
        <taxon>Pseudomonadota</taxon>
        <taxon>Gammaproteobacteria</taxon>
        <taxon>Vibrionales</taxon>
        <taxon>Vibrionaceae</taxon>
        <taxon>Vibrio</taxon>
    </lineage>
</organism>
<dbReference type="AlphaFoldDB" id="A0A090S641"/>
<name>A0A090S641_9VIBR</name>
<reference evidence="1 2" key="2">
    <citation type="submission" date="2014-09" db="EMBL/GenBank/DDBJ databases">
        <authorList>
            <consortium name="NBRP consortium"/>
            <person name="Sawabe T."/>
            <person name="Meirelles P."/>
            <person name="Nakanishi M."/>
            <person name="Sayaka M."/>
            <person name="Hattori M."/>
            <person name="Ohkuma M."/>
        </authorList>
    </citation>
    <scope>NUCLEOTIDE SEQUENCE [LARGE SCALE GENOMIC DNA]</scope>
    <source>
        <strain evidence="2">JCM19235</strain>
    </source>
</reference>
<protein>
    <submittedName>
        <fullName evidence="1">Uncharacterized protein</fullName>
    </submittedName>
</protein>
<evidence type="ECO:0000313" key="1">
    <source>
        <dbReference type="EMBL" id="GAL22986.1"/>
    </source>
</evidence>
<keyword evidence="2" id="KW-1185">Reference proteome</keyword>
<accession>A0A090S641</accession>
<dbReference type="Proteomes" id="UP000029228">
    <property type="component" value="Unassembled WGS sequence"/>
</dbReference>
<evidence type="ECO:0000313" key="2">
    <source>
        <dbReference type="Proteomes" id="UP000029228"/>
    </source>
</evidence>
<comment type="caution">
    <text evidence="1">The sequence shown here is derived from an EMBL/GenBank/DDBJ whole genome shotgun (WGS) entry which is preliminary data.</text>
</comment>
<gene>
    <name evidence="1" type="ORF">JCM19235_1287</name>
</gene>